<keyword evidence="11" id="KW-0489">Methyltransferase</keyword>
<gene>
    <name evidence="7 11" type="primary">gcvT</name>
    <name evidence="11" type="ORF">ENT60_00515</name>
</gene>
<dbReference type="PIRSF" id="PIRSF006487">
    <property type="entry name" value="GcvT"/>
    <property type="match status" value="1"/>
</dbReference>
<dbReference type="GO" id="GO:0005829">
    <property type="term" value="C:cytosol"/>
    <property type="evidence" value="ECO:0007669"/>
    <property type="project" value="TreeGrafter"/>
</dbReference>
<dbReference type="EC" id="2.1.2.10" evidence="2 7"/>
<dbReference type="FunFam" id="3.30.70.1400:FF:000001">
    <property type="entry name" value="Aminomethyltransferase"/>
    <property type="match status" value="1"/>
</dbReference>
<evidence type="ECO:0000259" key="10">
    <source>
        <dbReference type="Pfam" id="PF08669"/>
    </source>
</evidence>
<proteinExistence type="inferred from homology"/>
<evidence type="ECO:0000259" key="9">
    <source>
        <dbReference type="Pfam" id="PF01571"/>
    </source>
</evidence>
<dbReference type="InterPro" id="IPR022903">
    <property type="entry name" value="GcvT_bac"/>
</dbReference>
<dbReference type="GO" id="GO:0019464">
    <property type="term" value="P:glycine decarboxylation via glycine cleavage system"/>
    <property type="evidence" value="ECO:0007669"/>
    <property type="project" value="UniProtKB-UniRule"/>
</dbReference>
<dbReference type="Gene3D" id="4.10.1250.10">
    <property type="entry name" value="Aminomethyltransferase fragment"/>
    <property type="match status" value="1"/>
</dbReference>
<organism evidence="11">
    <name type="scientific">candidate division WOR-3 bacterium</name>
    <dbReference type="NCBI Taxonomy" id="2052148"/>
    <lineage>
        <taxon>Bacteria</taxon>
        <taxon>Bacteria division WOR-3</taxon>
    </lineage>
</organism>
<dbReference type="FunFam" id="4.10.1250.10:FF:000001">
    <property type="entry name" value="Aminomethyltransferase"/>
    <property type="match status" value="1"/>
</dbReference>
<keyword evidence="4 7" id="KW-0808">Transferase</keyword>
<dbReference type="HAMAP" id="MF_00259">
    <property type="entry name" value="GcvT"/>
    <property type="match status" value="1"/>
</dbReference>
<evidence type="ECO:0000313" key="11">
    <source>
        <dbReference type="EMBL" id="HGU47032.1"/>
    </source>
</evidence>
<evidence type="ECO:0000256" key="2">
    <source>
        <dbReference type="ARBA" id="ARBA00012616"/>
    </source>
</evidence>
<comment type="caution">
    <text evidence="11">The sequence shown here is derived from an EMBL/GenBank/DDBJ whole genome shotgun (WGS) entry which is preliminary data.</text>
</comment>
<evidence type="ECO:0000256" key="1">
    <source>
        <dbReference type="ARBA" id="ARBA00008609"/>
    </source>
</evidence>
<dbReference type="Gene3D" id="3.30.1360.120">
    <property type="entry name" value="Probable tRNA modification gtpase trme, domain 1"/>
    <property type="match status" value="1"/>
</dbReference>
<dbReference type="SUPFAM" id="SSF103025">
    <property type="entry name" value="Folate-binding domain"/>
    <property type="match status" value="1"/>
</dbReference>
<dbReference type="InterPro" id="IPR029043">
    <property type="entry name" value="GcvT/YgfZ_C"/>
</dbReference>
<evidence type="ECO:0000256" key="4">
    <source>
        <dbReference type="ARBA" id="ARBA00022679"/>
    </source>
</evidence>
<keyword evidence="3 7" id="KW-0032">Aminotransferase</keyword>
<dbReference type="InterPro" id="IPR006223">
    <property type="entry name" value="GcvT"/>
</dbReference>
<feature type="binding site" evidence="8">
    <location>
        <position position="203"/>
    </location>
    <ligand>
        <name>substrate</name>
    </ligand>
</feature>
<dbReference type="Gene3D" id="2.40.30.110">
    <property type="entry name" value="Aminomethyltransferase beta-barrel domains"/>
    <property type="match status" value="1"/>
</dbReference>
<dbReference type="AlphaFoldDB" id="A0A7C4W9U5"/>
<dbReference type="NCBIfam" id="TIGR00528">
    <property type="entry name" value="gcvT"/>
    <property type="match status" value="1"/>
</dbReference>
<evidence type="ECO:0000256" key="7">
    <source>
        <dbReference type="HAMAP-Rule" id="MF_00259"/>
    </source>
</evidence>
<evidence type="ECO:0000256" key="3">
    <source>
        <dbReference type="ARBA" id="ARBA00022576"/>
    </source>
</evidence>
<sequence>MIIYYNTKMLKKTPFYEKHLEYKAQMIDFFSYLMPISYRSIKEEVLAVRNNCGLFDVSHMGRIEVSGKDYKEFVNYLITNDIFSLKEYQACYACMLYEDGGIVDDLVCYNLPERILLVVNCANLEKDYNYILSINKKFNCEVKNISEEVCQLALQGKRAEEILSSLTNDNLSEIGFYYSKEIKILDVLMLVSRTGYTGEDGFELYFDRSYAHKIWDALFEKDSSLMPCGLGARDMLRLEMGYCLYGQDIDKDKNPLEANLSFVVKFNKDFIGKEALLKIKEQGLKRKLVGIKFANKTVPRPKMNLYDSNNNLIGFITSGTFSFSVNCGIALGYVDINYCQIGNKVYLENKKEGEIVKLPFYQFGSIKKSKKEV</sequence>
<dbReference type="PANTHER" id="PTHR43757">
    <property type="entry name" value="AMINOMETHYLTRANSFERASE"/>
    <property type="match status" value="1"/>
</dbReference>
<dbReference type="InterPro" id="IPR027266">
    <property type="entry name" value="TrmE/GcvT-like"/>
</dbReference>
<comment type="subunit">
    <text evidence="7">The glycine cleavage system is composed of four proteins: P, T, L and H.</text>
</comment>
<name>A0A7C4W9U5_UNCW3</name>
<dbReference type="Pfam" id="PF08669">
    <property type="entry name" value="GCV_T_C"/>
    <property type="match status" value="1"/>
</dbReference>
<dbReference type="GO" id="GO:0032259">
    <property type="term" value="P:methylation"/>
    <property type="evidence" value="ECO:0007669"/>
    <property type="project" value="UniProtKB-KW"/>
</dbReference>
<dbReference type="EMBL" id="DSZH01000025">
    <property type="protein sequence ID" value="HGU47032.1"/>
    <property type="molecule type" value="Genomic_DNA"/>
</dbReference>
<dbReference type="PANTHER" id="PTHR43757:SF2">
    <property type="entry name" value="AMINOMETHYLTRANSFERASE, MITOCHONDRIAL"/>
    <property type="match status" value="1"/>
</dbReference>
<comment type="catalytic activity">
    <reaction evidence="6 7">
        <text>N(6)-[(R)-S(8)-aminomethyldihydrolipoyl]-L-lysyl-[protein] + (6S)-5,6,7,8-tetrahydrofolate = N(6)-[(R)-dihydrolipoyl]-L-lysyl-[protein] + (6R)-5,10-methylene-5,6,7,8-tetrahydrofolate + NH4(+)</text>
        <dbReference type="Rhea" id="RHEA:16945"/>
        <dbReference type="Rhea" id="RHEA-COMP:10475"/>
        <dbReference type="Rhea" id="RHEA-COMP:10492"/>
        <dbReference type="ChEBI" id="CHEBI:15636"/>
        <dbReference type="ChEBI" id="CHEBI:28938"/>
        <dbReference type="ChEBI" id="CHEBI:57453"/>
        <dbReference type="ChEBI" id="CHEBI:83100"/>
        <dbReference type="ChEBI" id="CHEBI:83143"/>
        <dbReference type="EC" id="2.1.2.10"/>
    </reaction>
</comment>
<dbReference type="GO" id="GO:0005960">
    <property type="term" value="C:glycine cleavage complex"/>
    <property type="evidence" value="ECO:0007669"/>
    <property type="project" value="InterPro"/>
</dbReference>
<feature type="domain" description="Aminomethyltransferase C-terminal" evidence="10">
    <location>
        <begin position="286"/>
        <end position="361"/>
    </location>
</feature>
<dbReference type="SUPFAM" id="SSF101790">
    <property type="entry name" value="Aminomethyltransferase beta-barrel domain"/>
    <property type="match status" value="1"/>
</dbReference>
<feature type="domain" description="GCVT N-terminal" evidence="9">
    <location>
        <begin position="15"/>
        <end position="268"/>
    </location>
</feature>
<dbReference type="InterPro" id="IPR013977">
    <property type="entry name" value="GcvT_C"/>
</dbReference>
<evidence type="ECO:0000256" key="8">
    <source>
        <dbReference type="PIRSR" id="PIRSR006487-1"/>
    </source>
</evidence>
<evidence type="ECO:0000256" key="5">
    <source>
        <dbReference type="ARBA" id="ARBA00031395"/>
    </source>
</evidence>
<dbReference type="GO" id="GO:0008168">
    <property type="term" value="F:methyltransferase activity"/>
    <property type="evidence" value="ECO:0007669"/>
    <property type="project" value="UniProtKB-KW"/>
</dbReference>
<dbReference type="InterPro" id="IPR028896">
    <property type="entry name" value="GcvT/YgfZ/DmdA"/>
</dbReference>
<accession>A0A7C4W9U5</accession>
<dbReference type="InterPro" id="IPR006222">
    <property type="entry name" value="GCVT_N"/>
</dbReference>
<comment type="similarity">
    <text evidence="1 7">Belongs to the GcvT family.</text>
</comment>
<protein>
    <recommendedName>
        <fullName evidence="2 7">Aminomethyltransferase</fullName>
        <ecNumber evidence="2 7">2.1.2.10</ecNumber>
    </recommendedName>
    <alternativeName>
        <fullName evidence="5 7">Glycine cleavage system T protein</fullName>
    </alternativeName>
</protein>
<reference evidence="11" key="1">
    <citation type="journal article" date="2020" name="mSystems">
        <title>Genome- and Community-Level Interaction Insights into Carbon Utilization and Element Cycling Functions of Hydrothermarchaeota in Hydrothermal Sediment.</title>
        <authorList>
            <person name="Zhou Z."/>
            <person name="Liu Y."/>
            <person name="Xu W."/>
            <person name="Pan J."/>
            <person name="Luo Z.H."/>
            <person name="Li M."/>
        </authorList>
    </citation>
    <scope>NUCLEOTIDE SEQUENCE [LARGE SCALE GENOMIC DNA]</scope>
    <source>
        <strain evidence="11">SpSt-594</strain>
    </source>
</reference>
<dbReference type="GO" id="GO:0008483">
    <property type="term" value="F:transaminase activity"/>
    <property type="evidence" value="ECO:0007669"/>
    <property type="project" value="UniProtKB-KW"/>
</dbReference>
<comment type="function">
    <text evidence="7">The glycine cleavage system catalyzes the degradation of glycine.</text>
</comment>
<dbReference type="Pfam" id="PF01571">
    <property type="entry name" value="GCV_T"/>
    <property type="match status" value="1"/>
</dbReference>
<dbReference type="NCBIfam" id="NF001567">
    <property type="entry name" value="PRK00389.1"/>
    <property type="match status" value="1"/>
</dbReference>
<dbReference type="GO" id="GO:0004047">
    <property type="term" value="F:aminomethyltransferase activity"/>
    <property type="evidence" value="ECO:0007669"/>
    <property type="project" value="UniProtKB-UniRule"/>
</dbReference>
<evidence type="ECO:0000256" key="6">
    <source>
        <dbReference type="ARBA" id="ARBA00047665"/>
    </source>
</evidence>
<dbReference type="Gene3D" id="3.30.70.1400">
    <property type="entry name" value="Aminomethyltransferase beta-barrel domains"/>
    <property type="match status" value="1"/>
</dbReference>